<organism evidence="3 4">
    <name type="scientific">Moraxella bovoculi</name>
    <dbReference type="NCBI Taxonomy" id="386891"/>
    <lineage>
        <taxon>Bacteria</taxon>
        <taxon>Pseudomonadati</taxon>
        <taxon>Pseudomonadota</taxon>
        <taxon>Gammaproteobacteria</taxon>
        <taxon>Moraxellales</taxon>
        <taxon>Moraxellaceae</taxon>
        <taxon>Moraxella</taxon>
    </lineage>
</organism>
<evidence type="ECO:0000259" key="2">
    <source>
        <dbReference type="Pfam" id="PF08862"/>
    </source>
</evidence>
<dbReference type="Proteomes" id="UP000077465">
    <property type="component" value="Chromosome"/>
</dbReference>
<evidence type="ECO:0000313" key="4">
    <source>
        <dbReference type="Proteomes" id="UP000077465"/>
    </source>
</evidence>
<evidence type="ECO:0008006" key="5">
    <source>
        <dbReference type="Google" id="ProtNLM"/>
    </source>
</evidence>
<gene>
    <name evidence="3" type="ORF">AAX06_07815</name>
</gene>
<proteinExistence type="predicted"/>
<evidence type="ECO:0000259" key="1">
    <source>
        <dbReference type="Pfam" id="PF08861"/>
    </source>
</evidence>
<dbReference type="Pfam" id="PF08862">
    <property type="entry name" value="DUF1829"/>
    <property type="match status" value="1"/>
</dbReference>
<feature type="domain" description="DUF1829" evidence="2">
    <location>
        <begin position="161"/>
        <end position="247"/>
    </location>
</feature>
<reference evidence="3 4" key="1">
    <citation type="submission" date="2015-05" db="EMBL/GenBank/DDBJ databases">
        <authorList>
            <person name="Dickey A."/>
            <person name="Clawson M."/>
            <person name="Bono J."/>
            <person name="Loy J.D."/>
        </authorList>
    </citation>
    <scope>NUCLEOTIDE SEQUENCE [LARGE SCALE GENOMIC DNA]</scope>
    <source>
        <strain evidence="3 4">22581</strain>
    </source>
</reference>
<dbReference type="InterPro" id="IPR014960">
    <property type="entry name" value="DUF1828"/>
</dbReference>
<dbReference type="InterPro" id="IPR014961">
    <property type="entry name" value="DUF1829"/>
</dbReference>
<accession>A0AAC8PW50</accession>
<sequence>MFINDIQRYHDSYLAWLKDKTCLKNMGNDVVEITTPHLDRHNDYLQFYVKKTEDGLLFTDGGYVLDDLEVSGVVFNTPKRTALLQQTLNGFGVQVCDGCLTTKADANNFPVRKNNFIQAMLAVGDMFSLSSSNIANFFFEDVEYWLDEIGVRYSQNINLIGKSGFGFNFDFVIPHSKSQPERLLHTLNNPTKSNVEHILFGWSDTKETRRTDTALYVMLNDVDNHISDSSVQSLINYNINPIRWTDRNQVISELIH</sequence>
<name>A0AAC8PW50_9GAMM</name>
<dbReference type="Pfam" id="PF08861">
    <property type="entry name" value="DUF1828"/>
    <property type="match status" value="1"/>
</dbReference>
<protein>
    <recommendedName>
        <fullName evidence="5">DUF1828 domain-containing protein</fullName>
    </recommendedName>
</protein>
<feature type="domain" description="DUF1828" evidence="1">
    <location>
        <begin position="35"/>
        <end position="123"/>
    </location>
</feature>
<dbReference type="AlphaFoldDB" id="A0AAC8PW50"/>
<dbReference type="EMBL" id="CP011376">
    <property type="protein sequence ID" value="AKG08070.1"/>
    <property type="molecule type" value="Genomic_DNA"/>
</dbReference>
<evidence type="ECO:0000313" key="3">
    <source>
        <dbReference type="EMBL" id="AKG08070.1"/>
    </source>
</evidence>
<dbReference type="RefSeq" id="WP_046699322.1">
    <property type="nucleotide sequence ID" value="NZ_CP011376.1"/>
</dbReference>